<proteinExistence type="inferred from homology"/>
<dbReference type="InterPro" id="IPR012910">
    <property type="entry name" value="Plug_dom"/>
</dbReference>
<evidence type="ECO:0000256" key="5">
    <source>
        <dbReference type="SAM" id="SignalP"/>
    </source>
</evidence>
<dbReference type="eggNOG" id="COG1629">
    <property type="taxonomic scope" value="Bacteria"/>
</dbReference>
<keyword evidence="9" id="KW-1185">Reference proteome</keyword>
<dbReference type="Proteomes" id="UP000019276">
    <property type="component" value="Unassembled WGS sequence"/>
</dbReference>
<evidence type="ECO:0000259" key="7">
    <source>
        <dbReference type="Pfam" id="PF07715"/>
    </source>
</evidence>
<dbReference type="PANTHER" id="PTHR40980">
    <property type="entry name" value="PLUG DOMAIN-CONTAINING PROTEIN"/>
    <property type="match status" value="1"/>
</dbReference>
<dbReference type="InterPro" id="IPR000531">
    <property type="entry name" value="Beta-barrel_TonB"/>
</dbReference>
<evidence type="ECO:0000313" key="8">
    <source>
        <dbReference type="EMBL" id="EWH11508.1"/>
    </source>
</evidence>
<dbReference type="Gene3D" id="2.40.170.20">
    <property type="entry name" value="TonB-dependent receptor, beta-barrel domain"/>
    <property type="match status" value="1"/>
</dbReference>
<dbReference type="InterPro" id="IPR037066">
    <property type="entry name" value="Plug_dom_sf"/>
</dbReference>
<feature type="domain" description="TonB-dependent receptor plug" evidence="7">
    <location>
        <begin position="59"/>
        <end position="144"/>
    </location>
</feature>
<feature type="signal peptide" evidence="5">
    <location>
        <begin position="1"/>
        <end position="26"/>
    </location>
</feature>
<evidence type="ECO:0000256" key="2">
    <source>
        <dbReference type="ARBA" id="ARBA00023136"/>
    </source>
</evidence>
<feature type="domain" description="TonB-dependent receptor-like beta-barrel" evidence="6">
    <location>
        <begin position="442"/>
        <end position="869"/>
    </location>
</feature>
<comment type="similarity">
    <text evidence="4">Belongs to the TonB-dependent receptor family.</text>
</comment>
<keyword evidence="3" id="KW-0998">Cell outer membrane</keyword>
<accession>W7QUH0</accession>
<comment type="subcellular location">
    <subcellularLocation>
        <location evidence="1 4">Cell outer membrane</location>
    </subcellularLocation>
</comment>
<dbReference type="GO" id="GO:0009279">
    <property type="term" value="C:cell outer membrane"/>
    <property type="evidence" value="ECO:0007669"/>
    <property type="project" value="UniProtKB-SubCell"/>
</dbReference>
<dbReference type="PATRIC" id="fig|1328313.3.peg.691"/>
<gene>
    <name evidence="8" type="ORF">DS2_03330</name>
</gene>
<dbReference type="PANTHER" id="PTHR40980:SF5">
    <property type="entry name" value="TONB-DEPENDENT RECEPTOR"/>
    <property type="match status" value="1"/>
</dbReference>
<dbReference type="EMBL" id="ARZY01000004">
    <property type="protein sequence ID" value="EWH11508.1"/>
    <property type="molecule type" value="Genomic_DNA"/>
</dbReference>
<evidence type="ECO:0000256" key="3">
    <source>
        <dbReference type="ARBA" id="ARBA00023237"/>
    </source>
</evidence>
<keyword evidence="4" id="KW-0798">TonB box</keyword>
<dbReference type="Pfam" id="PF00593">
    <property type="entry name" value="TonB_dep_Rec_b-barrel"/>
    <property type="match status" value="1"/>
</dbReference>
<dbReference type="STRING" id="1328313.DS2_03330"/>
<dbReference type="Gene3D" id="2.170.130.10">
    <property type="entry name" value="TonB-dependent receptor, plug domain"/>
    <property type="match status" value="1"/>
</dbReference>
<evidence type="ECO:0000259" key="6">
    <source>
        <dbReference type="Pfam" id="PF00593"/>
    </source>
</evidence>
<feature type="chain" id="PRO_5004898576" evidence="5">
    <location>
        <begin position="27"/>
        <end position="901"/>
    </location>
</feature>
<dbReference type="InterPro" id="IPR036942">
    <property type="entry name" value="Beta-barrel_TonB_sf"/>
</dbReference>
<evidence type="ECO:0000256" key="1">
    <source>
        <dbReference type="ARBA" id="ARBA00004442"/>
    </source>
</evidence>
<dbReference type="RefSeq" id="WP_235188536.1">
    <property type="nucleotide sequence ID" value="NZ_ARZY01000004.1"/>
</dbReference>
<organism evidence="8 9">
    <name type="scientific">Catenovulum agarivorans DS-2</name>
    <dbReference type="NCBI Taxonomy" id="1328313"/>
    <lineage>
        <taxon>Bacteria</taxon>
        <taxon>Pseudomonadati</taxon>
        <taxon>Pseudomonadota</taxon>
        <taxon>Gammaproteobacteria</taxon>
        <taxon>Alteromonadales</taxon>
        <taxon>Alteromonadaceae</taxon>
        <taxon>Catenovulum</taxon>
    </lineage>
</organism>
<keyword evidence="5" id="KW-0732">Signal</keyword>
<keyword evidence="8" id="KW-0675">Receptor</keyword>
<keyword evidence="2 4" id="KW-0472">Membrane</keyword>
<evidence type="ECO:0000313" key="9">
    <source>
        <dbReference type="Proteomes" id="UP000019276"/>
    </source>
</evidence>
<sequence length="901" mass="100155">MFDTNLSKKSLAASVLFALSSHAAHAAQEDDPMIEEVVATASRLQGSAQAVIQERQNQAFVADIMGAEQISRTGDGDAASALRRVTGLTLVDGKFIYVRGLGERYSSTQLNSMLVPSPDPTRSVVPLDLFPSDIIESLSVQKSYSPNMPAHFGGGNVDIRTKSLPSDFIFKVSGGLGSTSKNTEDGYFYEGGADDWKGEDDGTRGLPALFQQSITDNGGTGIEGDRNTTLEERKALLSSINWEIGPEKQSVDPDFGFGVTLGDRIDTEIGNFGFLATAGYDNSWSISDEDSGSNIGSKDRDFGVCNAQGDCFAQYRSGVTTEHNVRWSGMLNLGYEYEGHKIELANIALHDMSDRVRDHDYFDENEIGSDNNDVKALRRIEVLYEEREMFSTQLKGKHNFAALNNSFFDWYLGTSRTSRKAPGSLEATFEQVLENGSVTEEFLQDVSSAKMNRDYQQLHDKMDTWGWNAGIPFYLDNTEIEIKVGGDFSEKQRNASNVSIDILHFGISDEFTKGSNIYDIFSDENIANDDFYSSSTGANIFQDATTDGDAYLAANKIDAFYGMADVFWNNKLRVTGGVRWEEFSQVSVPLQAHTDKFDASTEEIQQTSIKEDDLYPSLALTYFWSEEMQVRFNISETAIRPDFRDVSKSFFIDPLTELLVRGSPTLRSTKLTNVDFRLEWYGSAGNTLSGALFYKDMVNPIELVEITSVGGATPQLLTANAESAELYGIEIEFMQDLSIIDNDLAAYFLSGNLTVSDSNVVIGFDDLDSIFNQQLRAALEGSTVSSNFVTNNERRLIGHSEWVANMQLGWDSDDGEHSASLVYNVFGPRIIVPGTRGNQDAEEQSFHSLDMVYTYYPTFESSVKFKIKNILGEEKEILQQDIPFYRKDKGTEFSVSFDYEF</sequence>
<comment type="caution">
    <text evidence="8">The sequence shown here is derived from an EMBL/GenBank/DDBJ whole genome shotgun (WGS) entry which is preliminary data.</text>
</comment>
<dbReference type="Pfam" id="PF07715">
    <property type="entry name" value="Plug"/>
    <property type="match status" value="1"/>
</dbReference>
<name>W7QUH0_9ALTE</name>
<protein>
    <submittedName>
        <fullName evidence="8">TonB-dependent receptor</fullName>
    </submittedName>
</protein>
<evidence type="ECO:0000256" key="4">
    <source>
        <dbReference type="RuleBase" id="RU003357"/>
    </source>
</evidence>
<dbReference type="AlphaFoldDB" id="W7QUH0"/>
<dbReference type="SUPFAM" id="SSF56935">
    <property type="entry name" value="Porins"/>
    <property type="match status" value="1"/>
</dbReference>
<reference evidence="8 9" key="1">
    <citation type="journal article" date="2014" name="Genome Announc.">
        <title>Draft Genome Sequence of the Agar-Degrading Bacterium Catenovulum sp. Strain DS-2, Isolated from Intestines of Haliotis diversicolor.</title>
        <authorList>
            <person name="Shan D."/>
            <person name="Li X."/>
            <person name="Gu Z."/>
            <person name="Wei G."/>
            <person name="Gao Z."/>
            <person name="Shao Z."/>
        </authorList>
    </citation>
    <scope>NUCLEOTIDE SEQUENCE [LARGE SCALE GENOMIC DNA]</scope>
    <source>
        <strain evidence="8 9">DS-2</strain>
    </source>
</reference>